<accession>A0A1U7PZ39</accession>
<dbReference type="AlphaFoldDB" id="A0A1U7PZ39"/>
<dbReference type="Proteomes" id="UP000187261">
    <property type="component" value="Unassembled WGS sequence"/>
</dbReference>
<dbReference type="STRING" id="1121284.SAMN05660493_01860"/>
<organism evidence="1 2">
    <name type="scientific">Epilithonimonas bovis DSM 19482</name>
    <dbReference type="NCBI Taxonomy" id="1121284"/>
    <lineage>
        <taxon>Bacteria</taxon>
        <taxon>Pseudomonadati</taxon>
        <taxon>Bacteroidota</taxon>
        <taxon>Flavobacteriia</taxon>
        <taxon>Flavobacteriales</taxon>
        <taxon>Weeksellaceae</taxon>
        <taxon>Chryseobacterium group</taxon>
        <taxon>Epilithonimonas</taxon>
    </lineage>
</organism>
<evidence type="ECO:0000313" key="1">
    <source>
        <dbReference type="EMBL" id="SIT97151.1"/>
    </source>
</evidence>
<keyword evidence="2" id="KW-1185">Reference proteome</keyword>
<dbReference type="InterPro" id="IPR035093">
    <property type="entry name" value="RelE/ParE_toxin_dom_sf"/>
</dbReference>
<dbReference type="Gene3D" id="3.30.2310.20">
    <property type="entry name" value="RelE-like"/>
    <property type="match status" value="1"/>
</dbReference>
<proteinExistence type="predicted"/>
<protein>
    <submittedName>
        <fullName evidence="1">Plasmid stabilization system protein ParE</fullName>
    </submittedName>
</protein>
<name>A0A1U7PZ39_9FLAO</name>
<dbReference type="OrthoDB" id="1098070at2"/>
<sequence>MFQIRWTKKPLLSLAETLEYWNIHNSSETYSLKLRIEVKKKEKEIAKNPRSSVKTEFEGILKIKILKYYSLFYRINNKTIEIIASWDNRRNPDNLEL</sequence>
<gene>
    <name evidence="1" type="ORF">SAMN05660493_01860</name>
</gene>
<dbReference type="EMBL" id="FTPU01000018">
    <property type="protein sequence ID" value="SIT97151.1"/>
    <property type="molecule type" value="Genomic_DNA"/>
</dbReference>
<reference evidence="2" key="1">
    <citation type="submission" date="2016-10" db="EMBL/GenBank/DDBJ databases">
        <authorList>
            <person name="Varghese N."/>
            <person name="Submissions S."/>
        </authorList>
    </citation>
    <scope>NUCLEOTIDE SEQUENCE [LARGE SCALE GENOMIC DNA]</scope>
    <source>
        <strain evidence="2">DSM 19482</strain>
    </source>
</reference>
<evidence type="ECO:0000313" key="2">
    <source>
        <dbReference type="Proteomes" id="UP000187261"/>
    </source>
</evidence>
<dbReference type="RefSeq" id="WP_076783337.1">
    <property type="nucleotide sequence ID" value="NZ_FTPU01000018.1"/>
</dbReference>